<gene>
    <name evidence="1" type="ORF">G3M58_04480</name>
</gene>
<feature type="non-terminal residue" evidence="1">
    <location>
        <position position="1"/>
    </location>
</feature>
<evidence type="ECO:0000313" key="1">
    <source>
        <dbReference type="EMBL" id="NEE05686.1"/>
    </source>
</evidence>
<protein>
    <submittedName>
        <fullName evidence="1">SRPBCC family protein</fullName>
    </submittedName>
</protein>
<comment type="caution">
    <text evidence="1">The sequence shown here is derived from an EMBL/GenBank/DDBJ whole genome shotgun (WGS) entry which is preliminary data.</text>
</comment>
<proteinExistence type="predicted"/>
<dbReference type="AlphaFoldDB" id="A0A6G3WJK8"/>
<reference evidence="1" key="1">
    <citation type="submission" date="2020-01" db="EMBL/GenBank/DDBJ databases">
        <title>Insect and environment-associated Actinomycetes.</title>
        <authorList>
            <person name="Currrie C."/>
            <person name="Chevrette M."/>
            <person name="Carlson C."/>
            <person name="Stubbendieck R."/>
            <person name="Wendt-Pienkowski E."/>
        </authorList>
    </citation>
    <scope>NUCLEOTIDE SEQUENCE</scope>
    <source>
        <strain evidence="1">SID7499</strain>
    </source>
</reference>
<organism evidence="1">
    <name type="scientific">Streptomyces sp. SID7499</name>
    <dbReference type="NCBI Taxonomy" id="2706086"/>
    <lineage>
        <taxon>Bacteria</taxon>
        <taxon>Bacillati</taxon>
        <taxon>Actinomycetota</taxon>
        <taxon>Actinomycetes</taxon>
        <taxon>Kitasatosporales</taxon>
        <taxon>Streptomycetaceae</taxon>
        <taxon>Streptomyces</taxon>
    </lineage>
</organism>
<sequence>DSATAALQESLRKLGGLVTS</sequence>
<accession>A0A6G3WJK8</accession>
<dbReference type="EMBL" id="JAAGMN010000435">
    <property type="protein sequence ID" value="NEE05686.1"/>
    <property type="molecule type" value="Genomic_DNA"/>
</dbReference>
<name>A0A6G3WJK8_9ACTN</name>